<dbReference type="RefSeq" id="WP_117324422.1">
    <property type="nucleotide sequence ID" value="NZ_QVTD01000022.1"/>
</dbReference>
<dbReference type="AlphaFoldDB" id="A0A372L8P4"/>
<protein>
    <submittedName>
        <fullName evidence="1">Uncharacterized protein</fullName>
    </submittedName>
</protein>
<dbReference type="EMBL" id="QVTD01000022">
    <property type="protein sequence ID" value="RFU60785.1"/>
    <property type="molecule type" value="Genomic_DNA"/>
</dbReference>
<gene>
    <name evidence="1" type="ORF">D0466_20765</name>
</gene>
<reference evidence="1 2" key="1">
    <citation type="submission" date="2018-08" db="EMBL/GenBank/DDBJ databases">
        <title>Bacillus chawlae sp. nov., Bacillus glennii sp. nov., and Bacillus saganii sp. nov. Isolated from the Vehicle Assembly Building at Kennedy Space Center where the Viking Spacecraft were Assembled.</title>
        <authorList>
            <person name="Seuylemezian A."/>
            <person name="Vaishampayan P."/>
        </authorList>
    </citation>
    <scope>NUCLEOTIDE SEQUENCE [LARGE SCALE GENOMIC DNA]</scope>
    <source>
        <strain evidence="1 2">V44-8</strain>
    </source>
</reference>
<accession>A0A372L8P4</accession>
<sequence>MKAYDDASLPIRHKTADGLGLTADVNPETNTITLTGTTTLEKLQATVAAQPEDDGYLLYALNTPEGARDDIQKVRIDGKIHNLTDFEVDTLNKALLINTQIFKFDGSEFLSETHKVEWLDVNNFVVGTTSYTIDATEVILAP</sequence>
<dbReference type="Proteomes" id="UP000262939">
    <property type="component" value="Unassembled WGS sequence"/>
</dbReference>
<name>A0A372L8P4_9BACI</name>
<proteinExistence type="predicted"/>
<organism evidence="1 2">
    <name type="scientific">Peribacillus glennii</name>
    <dbReference type="NCBI Taxonomy" id="2303991"/>
    <lineage>
        <taxon>Bacteria</taxon>
        <taxon>Bacillati</taxon>
        <taxon>Bacillota</taxon>
        <taxon>Bacilli</taxon>
        <taxon>Bacillales</taxon>
        <taxon>Bacillaceae</taxon>
        <taxon>Peribacillus</taxon>
    </lineage>
</organism>
<comment type="caution">
    <text evidence="1">The sequence shown here is derived from an EMBL/GenBank/DDBJ whole genome shotgun (WGS) entry which is preliminary data.</text>
</comment>
<evidence type="ECO:0000313" key="2">
    <source>
        <dbReference type="Proteomes" id="UP000262939"/>
    </source>
</evidence>
<keyword evidence="2" id="KW-1185">Reference proteome</keyword>
<evidence type="ECO:0000313" key="1">
    <source>
        <dbReference type="EMBL" id="RFU60785.1"/>
    </source>
</evidence>